<reference evidence="1 2" key="1">
    <citation type="submission" date="2020-12" db="EMBL/GenBank/DDBJ databases">
        <title>Identification and biosynthesis of polyene macrolides produced by Streptomyces alfalfae Men-myco-93-63.</title>
        <authorList>
            <person name="Liu D."/>
            <person name="Li Y."/>
            <person name="Liu L."/>
            <person name="Han X."/>
            <person name="Shen F."/>
        </authorList>
    </citation>
    <scope>NUCLEOTIDE SEQUENCE [LARGE SCALE GENOMIC DNA]</scope>
    <source>
        <strain evidence="1 2">Men-myco-93-63</strain>
    </source>
</reference>
<dbReference type="InterPro" id="IPR016084">
    <property type="entry name" value="Haem_Oase-like_multi-hlx"/>
</dbReference>
<evidence type="ECO:0000313" key="1">
    <source>
        <dbReference type="EMBL" id="QQC93056.1"/>
    </source>
</evidence>
<evidence type="ECO:0000313" key="2">
    <source>
        <dbReference type="Proteomes" id="UP000596130"/>
    </source>
</evidence>
<proteinExistence type="predicted"/>
<dbReference type="RefSeq" id="WP_198504615.1">
    <property type="nucleotide sequence ID" value="NZ_CP065959.1"/>
</dbReference>
<accession>A0A7T4PMN7</accession>
<dbReference type="Gene3D" id="1.20.910.10">
    <property type="entry name" value="Heme oxygenase-like"/>
    <property type="match status" value="1"/>
</dbReference>
<dbReference type="AlphaFoldDB" id="A0A7T4PMN7"/>
<organism evidence="1 2">
    <name type="scientific">Streptomyces alfalfae</name>
    <dbReference type="NCBI Taxonomy" id="1642299"/>
    <lineage>
        <taxon>Bacteria</taxon>
        <taxon>Bacillati</taxon>
        <taxon>Actinomycetota</taxon>
        <taxon>Actinomycetes</taxon>
        <taxon>Kitasatosporales</taxon>
        <taxon>Streptomycetaceae</taxon>
        <taxon>Streptomyces</taxon>
    </lineage>
</organism>
<name>A0A7T4PMN7_9ACTN</name>
<dbReference type="EMBL" id="CP065959">
    <property type="protein sequence ID" value="QQC93056.1"/>
    <property type="molecule type" value="Genomic_DNA"/>
</dbReference>
<protein>
    <submittedName>
        <fullName evidence="1">Uncharacterized protein</fullName>
    </submittedName>
</protein>
<dbReference type="Proteomes" id="UP000596130">
    <property type="component" value="Chromosome"/>
</dbReference>
<gene>
    <name evidence="1" type="ORF">I8755_35490</name>
</gene>
<sequence>MNAVAKHASPFLVEQQQIIGQRDNALLQAARDGRVGRQNLGRMVQADQLCLYSETVAYGVLLARFPSGPAADLFAGLNSALRSVKPSLDRCAKALDAPPVSALDPSKAADAFAFPMAVSWMCLHAGPVAAALALWSDFAAYARESQELVRTLTDAGADVPEAFLGHYSRQDPSELLDLAAGVVEDDVREGGTSDHATSVAAMLLAGLDGFWRFAAETEQGPSSAGAGRVKRQG</sequence>